<gene>
    <name evidence="5" type="ORF">WDJ50_05015</name>
</gene>
<name>A0AAU6Q5F1_9DEIO</name>
<dbReference type="InterPro" id="IPR036034">
    <property type="entry name" value="PDZ_sf"/>
</dbReference>
<organism evidence="5">
    <name type="scientific">Deinococcus sp. VB142</name>
    <dbReference type="NCBI Taxonomy" id="3112952"/>
    <lineage>
        <taxon>Bacteria</taxon>
        <taxon>Thermotogati</taxon>
        <taxon>Deinococcota</taxon>
        <taxon>Deinococci</taxon>
        <taxon>Deinococcales</taxon>
        <taxon>Deinococcaceae</taxon>
        <taxon>Deinococcus</taxon>
    </lineage>
</organism>
<evidence type="ECO:0000256" key="1">
    <source>
        <dbReference type="ARBA" id="ARBA00010541"/>
    </source>
</evidence>
<dbReference type="InterPro" id="IPR051201">
    <property type="entry name" value="Chloro_Bact_Ser_Proteases"/>
</dbReference>
<dbReference type="Pfam" id="PF13180">
    <property type="entry name" value="PDZ_2"/>
    <property type="match status" value="1"/>
</dbReference>
<protein>
    <submittedName>
        <fullName evidence="5">Trypsin-like peptidase domain-containing protein</fullName>
    </submittedName>
</protein>
<dbReference type="InterPro" id="IPR001940">
    <property type="entry name" value="Peptidase_S1C"/>
</dbReference>
<dbReference type="AlphaFoldDB" id="A0AAU6Q5F1"/>
<dbReference type="GO" id="GO:0006508">
    <property type="term" value="P:proteolysis"/>
    <property type="evidence" value="ECO:0007669"/>
    <property type="project" value="UniProtKB-KW"/>
</dbReference>
<evidence type="ECO:0000313" key="5">
    <source>
        <dbReference type="EMBL" id="WYF45488.1"/>
    </source>
</evidence>
<dbReference type="PROSITE" id="PS50106">
    <property type="entry name" value="PDZ"/>
    <property type="match status" value="1"/>
</dbReference>
<comment type="similarity">
    <text evidence="1">Belongs to the peptidase S1C family.</text>
</comment>
<dbReference type="RefSeq" id="WP_339096744.1">
    <property type="nucleotide sequence ID" value="NZ_CP149782.1"/>
</dbReference>
<evidence type="ECO:0000259" key="4">
    <source>
        <dbReference type="PROSITE" id="PS50106"/>
    </source>
</evidence>
<evidence type="ECO:0000256" key="3">
    <source>
        <dbReference type="ARBA" id="ARBA00022801"/>
    </source>
</evidence>
<proteinExistence type="inferred from homology"/>
<dbReference type="Gene3D" id="2.30.42.10">
    <property type="match status" value="1"/>
</dbReference>
<feature type="domain" description="PDZ" evidence="4">
    <location>
        <begin position="296"/>
        <end position="399"/>
    </location>
</feature>
<dbReference type="SUPFAM" id="SSF50156">
    <property type="entry name" value="PDZ domain-like"/>
    <property type="match status" value="1"/>
</dbReference>
<dbReference type="Pfam" id="PF13365">
    <property type="entry name" value="Trypsin_2"/>
    <property type="match status" value="1"/>
</dbReference>
<dbReference type="Gene3D" id="2.40.10.10">
    <property type="entry name" value="Trypsin-like serine proteases"/>
    <property type="match status" value="2"/>
</dbReference>
<reference evidence="5" key="1">
    <citation type="submission" date="2024-03" db="EMBL/GenBank/DDBJ databases">
        <title>Deinococcus weizhi sp. nov., isolated from human skin.</title>
        <authorList>
            <person name="Wei Z."/>
            <person name="Tian F."/>
            <person name="Yang C."/>
            <person name="Xin L.T."/>
            <person name="Wen Z.J."/>
            <person name="Lan K.C."/>
            <person name="Yu L."/>
            <person name="Zhe W."/>
            <person name="Dan F.D."/>
            <person name="Jun W."/>
            <person name="Rui Z."/>
            <person name="Yong X.J."/>
            <person name="Ting Y."/>
            <person name="Wei X."/>
            <person name="Xu Z.G."/>
            <person name="Xin Z."/>
            <person name="Dong F.G."/>
            <person name="Ni X.M."/>
            <person name="Zheng M.G."/>
            <person name="Chun Y."/>
            <person name="Qian W.X."/>
        </authorList>
    </citation>
    <scope>NUCLEOTIDE SEQUENCE</scope>
    <source>
        <strain evidence="5">VB142</strain>
    </source>
</reference>
<keyword evidence="2" id="KW-0645">Protease</keyword>
<dbReference type="GO" id="GO:0004252">
    <property type="term" value="F:serine-type endopeptidase activity"/>
    <property type="evidence" value="ECO:0007669"/>
    <property type="project" value="InterPro"/>
</dbReference>
<evidence type="ECO:0000256" key="2">
    <source>
        <dbReference type="ARBA" id="ARBA00022670"/>
    </source>
</evidence>
<dbReference type="InterPro" id="IPR001478">
    <property type="entry name" value="PDZ"/>
</dbReference>
<dbReference type="PRINTS" id="PR00834">
    <property type="entry name" value="PROTEASES2C"/>
</dbReference>
<dbReference type="InterPro" id="IPR009003">
    <property type="entry name" value="Peptidase_S1_PA"/>
</dbReference>
<dbReference type="InterPro" id="IPR043504">
    <property type="entry name" value="Peptidase_S1_PA_chymotrypsin"/>
</dbReference>
<dbReference type="EMBL" id="CP149782">
    <property type="protein sequence ID" value="WYF45488.1"/>
    <property type="molecule type" value="Genomic_DNA"/>
</dbReference>
<dbReference type="PANTHER" id="PTHR43343:SF3">
    <property type="entry name" value="PROTEASE DO-LIKE 8, CHLOROPLASTIC"/>
    <property type="match status" value="1"/>
</dbReference>
<dbReference type="SMART" id="SM00228">
    <property type="entry name" value="PDZ"/>
    <property type="match status" value="1"/>
</dbReference>
<sequence length="414" mass="42881">MKSKSIAVLLVLVGLGLGATLLRDQVPLGEARPAPVTPPSASAKLENERNTIEIVQKHEPGLVFISTEERVVQQDPFGWFLGGPQTEVQRGVGSGFFVNDAGDILTNYHVVAGSSGRAADRIQVRLYGGSKTVDAEVVGLAPMYDLALIRAKGLSKADIHAIPLGDSDKISVGQKAVAMGAPFGLEFSVSEGIVSASARQIPIGFSQSGEGITQRAIQTDAAINPGNSGGPLLDSAGQVIGINTQIYSPSGQAGAAQSAGVGFAIPINAAKNLLPRLQAAQGKVVNAPRIGVVPGIIVLGRNQAMAVGLGMLDPRGKAAEGLPDTGLLIGQVAPNSPAARAGLQGGTRTEEFRDGKITLGGDVIVEAAGQPIDALEDLQAVILDRKVGDQIELKVVRQKQERRVTLTLDESAFQ</sequence>
<accession>A0AAU6Q5F1</accession>
<keyword evidence="3" id="KW-0378">Hydrolase</keyword>
<dbReference type="PANTHER" id="PTHR43343">
    <property type="entry name" value="PEPTIDASE S12"/>
    <property type="match status" value="1"/>
</dbReference>
<dbReference type="SUPFAM" id="SSF50494">
    <property type="entry name" value="Trypsin-like serine proteases"/>
    <property type="match status" value="1"/>
</dbReference>